<proteinExistence type="predicted"/>
<dbReference type="SUPFAM" id="SSF56496">
    <property type="entry name" value="Fibrinogen C-terminal domain-like"/>
    <property type="match status" value="1"/>
</dbReference>
<organism evidence="2 3">
    <name type="scientific">Drosophila albomicans</name>
    <name type="common">Fruit fly</name>
    <dbReference type="NCBI Taxonomy" id="7291"/>
    <lineage>
        <taxon>Eukaryota</taxon>
        <taxon>Metazoa</taxon>
        <taxon>Ecdysozoa</taxon>
        <taxon>Arthropoda</taxon>
        <taxon>Hexapoda</taxon>
        <taxon>Insecta</taxon>
        <taxon>Pterygota</taxon>
        <taxon>Neoptera</taxon>
        <taxon>Endopterygota</taxon>
        <taxon>Diptera</taxon>
        <taxon>Brachycera</taxon>
        <taxon>Muscomorpha</taxon>
        <taxon>Ephydroidea</taxon>
        <taxon>Drosophilidae</taxon>
        <taxon>Drosophila</taxon>
    </lineage>
</organism>
<dbReference type="AlphaFoldDB" id="A0A6P8W9Z0"/>
<dbReference type="Proteomes" id="UP000515160">
    <property type="component" value="Chromosome 2L"/>
</dbReference>
<dbReference type="RefSeq" id="XP_034100379.1">
    <property type="nucleotide sequence ID" value="XM_034244488.2"/>
</dbReference>
<feature type="domain" description="Fibrinogen C-terminal" evidence="1">
    <location>
        <begin position="1"/>
        <end position="194"/>
    </location>
</feature>
<dbReference type="OrthoDB" id="6145874at2759"/>
<gene>
    <name evidence="3" type="primary">LOC117565404</name>
</gene>
<accession>A0A6P8W9Z0</accession>
<dbReference type="GeneID" id="117565404"/>
<dbReference type="InterPro" id="IPR002181">
    <property type="entry name" value="Fibrinogen_a/b/g_C_dom"/>
</dbReference>
<sequence>MRYPSSCLNLSAGKQKIQIGNVSPFDVICDWRGWMTIQQRIDGGISFDRNWENYAFGFGDLEGDFWLGLDKLHQITNSTRQELQIFVRYSFNTSFYEYDNFKIASADEFYELKSLGNHKSKINYTQLQENTKFSTYDRNLGESLERCAEDGDGGWWYGKDCGKNLNSPYRQIRTTTGIQAKFVSMRIRPYTEKN</sequence>
<dbReference type="Pfam" id="PF00147">
    <property type="entry name" value="Fibrinogen_C"/>
    <property type="match status" value="1"/>
</dbReference>
<reference evidence="3" key="1">
    <citation type="submission" date="2025-08" db="UniProtKB">
        <authorList>
            <consortium name="RefSeq"/>
        </authorList>
    </citation>
    <scope>IDENTIFICATION</scope>
    <source>
        <strain evidence="3">15112-1751.03</strain>
        <tissue evidence="3">Whole Adult</tissue>
    </source>
</reference>
<dbReference type="PANTHER" id="PTHR19143">
    <property type="entry name" value="FIBRINOGEN/TENASCIN/ANGIOPOEITIN"/>
    <property type="match status" value="1"/>
</dbReference>
<dbReference type="InterPro" id="IPR050373">
    <property type="entry name" value="Fibrinogen_C-term_domain"/>
</dbReference>
<dbReference type="PROSITE" id="PS51406">
    <property type="entry name" value="FIBRINOGEN_C_2"/>
    <property type="match status" value="1"/>
</dbReference>
<dbReference type="GO" id="GO:0005615">
    <property type="term" value="C:extracellular space"/>
    <property type="evidence" value="ECO:0007669"/>
    <property type="project" value="TreeGrafter"/>
</dbReference>
<evidence type="ECO:0000259" key="1">
    <source>
        <dbReference type="PROSITE" id="PS51406"/>
    </source>
</evidence>
<protein>
    <submittedName>
        <fullName evidence="3">Ryncolin-4-like</fullName>
    </submittedName>
</protein>
<dbReference type="Gene3D" id="3.90.215.10">
    <property type="entry name" value="Gamma Fibrinogen, chain A, domain 1"/>
    <property type="match status" value="1"/>
</dbReference>
<dbReference type="InterPro" id="IPR036056">
    <property type="entry name" value="Fibrinogen-like_C"/>
</dbReference>
<dbReference type="InterPro" id="IPR014716">
    <property type="entry name" value="Fibrinogen_a/b/g_C_1"/>
</dbReference>
<name>A0A6P8W9Z0_DROAB</name>
<evidence type="ECO:0000313" key="2">
    <source>
        <dbReference type="Proteomes" id="UP000515160"/>
    </source>
</evidence>
<evidence type="ECO:0000313" key="3">
    <source>
        <dbReference type="RefSeq" id="XP_034100379.1"/>
    </source>
</evidence>
<dbReference type="SMART" id="SM00186">
    <property type="entry name" value="FBG"/>
    <property type="match status" value="1"/>
</dbReference>
<keyword evidence="2" id="KW-1185">Reference proteome</keyword>